<reference evidence="1 2" key="1">
    <citation type="submission" date="2014-06" db="EMBL/GenBank/DDBJ databases">
        <title>The Genome of the Aflatoxigenic Filamentous Fungus Aspergillus nomius.</title>
        <authorList>
            <person name="Moore M.G."/>
            <person name="Shannon B.M."/>
            <person name="Brian M.M."/>
        </authorList>
    </citation>
    <scope>NUCLEOTIDE SEQUENCE [LARGE SCALE GENOMIC DNA]</scope>
    <source>
        <strain evidence="1 2">NRRL 13137</strain>
    </source>
</reference>
<dbReference type="InterPro" id="IPR042099">
    <property type="entry name" value="ANL_N_sf"/>
</dbReference>
<dbReference type="RefSeq" id="XP_015405975.1">
    <property type="nucleotide sequence ID" value="XM_015552215.1"/>
</dbReference>
<evidence type="ECO:0000313" key="2">
    <source>
        <dbReference type="Proteomes" id="UP000037505"/>
    </source>
</evidence>
<sequence length="474" mass="53284">MSSGPYPLTDILAVARVHPFYSQEEYPPTAETLNQVLLKSKEEAGSSLELKSIPLLRKETLSKHVARLIVDQDPRNGYRQQNYCTVTGGGSGAAPMMFAMDSLESRLQRAATGTLTRNCGLLEPGDWVLTVHVSGNLYRVIEFVTEIMEKAGAAVFCAGADMAYQDVINTMILYKINVLAGDAAQLVQVARFISSLPKEQQQLLGITKVFYTSDMLTPAQRSFLRAVLGDIIICALLASSELGGIGVASSTLMAPTDENYAEYIYDPRVTHLEVIPMSIEEPDERGLYRSECTENLPDGEVGLLAVTNLYRLRNPLIRYLCGDVASIHPLPTSVRTRLAAAEEDVQHYRVVRIYGRDRRISFTWWGEYFHFNLVQKELRTAKWGVLQWQILLGSKGEPDNPDDKMEVRIMRSPEEHVGINGLLPTKELTIQIRKLFKVYDFNEELFSLTYVSTLDGFERSNTGRKVVNFVDWRQ</sequence>
<dbReference type="OrthoDB" id="10047078at2759"/>
<dbReference type="AlphaFoldDB" id="A0A0L1IZY3"/>
<dbReference type="STRING" id="1509407.A0A0L1IZY3"/>
<gene>
    <name evidence="1" type="ORF">ANOM_006959</name>
</gene>
<accession>A0A0L1IZY3</accession>
<dbReference type="EMBL" id="JNOM01000175">
    <property type="protein sequence ID" value="KNG85052.1"/>
    <property type="molecule type" value="Genomic_DNA"/>
</dbReference>
<protein>
    <recommendedName>
        <fullName evidence="3">AMP-dependent synthetase/ligase domain-containing protein</fullName>
    </recommendedName>
</protein>
<dbReference type="PANTHER" id="PTHR43845:SF1">
    <property type="entry name" value="BLR5969 PROTEIN"/>
    <property type="match status" value="1"/>
</dbReference>
<name>A0A0L1IZY3_ASPN3</name>
<dbReference type="GeneID" id="26808763"/>
<evidence type="ECO:0000313" key="1">
    <source>
        <dbReference type="EMBL" id="KNG85052.1"/>
    </source>
</evidence>
<evidence type="ECO:0008006" key="3">
    <source>
        <dbReference type="Google" id="ProtNLM"/>
    </source>
</evidence>
<dbReference type="PANTHER" id="PTHR43845">
    <property type="entry name" value="BLR5969 PROTEIN"/>
    <property type="match status" value="1"/>
</dbReference>
<keyword evidence="2" id="KW-1185">Reference proteome</keyword>
<comment type="caution">
    <text evidence="1">The sequence shown here is derived from an EMBL/GenBank/DDBJ whole genome shotgun (WGS) entry which is preliminary data.</text>
</comment>
<proteinExistence type="predicted"/>
<dbReference type="Gene3D" id="3.40.50.12780">
    <property type="entry name" value="N-terminal domain of ligase-like"/>
    <property type="match status" value="1"/>
</dbReference>
<organism evidence="1 2">
    <name type="scientific">Aspergillus nomiae NRRL (strain ATCC 15546 / NRRL 13137 / CBS 260.88 / M93)</name>
    <dbReference type="NCBI Taxonomy" id="1509407"/>
    <lineage>
        <taxon>Eukaryota</taxon>
        <taxon>Fungi</taxon>
        <taxon>Dikarya</taxon>
        <taxon>Ascomycota</taxon>
        <taxon>Pezizomycotina</taxon>
        <taxon>Eurotiomycetes</taxon>
        <taxon>Eurotiomycetidae</taxon>
        <taxon>Eurotiales</taxon>
        <taxon>Aspergillaceae</taxon>
        <taxon>Aspergillus</taxon>
        <taxon>Aspergillus subgen. Circumdati</taxon>
    </lineage>
</organism>
<dbReference type="Proteomes" id="UP000037505">
    <property type="component" value="Unassembled WGS sequence"/>
</dbReference>